<gene>
    <name evidence="2" type="ORF">Q5P01_011795</name>
</gene>
<reference evidence="2" key="1">
    <citation type="submission" date="2023-07" db="EMBL/GenBank/DDBJ databases">
        <title>Chromosome-level Genome Assembly of Striped Snakehead (Channa striata).</title>
        <authorList>
            <person name="Liu H."/>
        </authorList>
    </citation>
    <scope>NUCLEOTIDE SEQUENCE</scope>
    <source>
        <strain evidence="2">Gz</strain>
        <tissue evidence="2">Muscle</tissue>
    </source>
</reference>
<feature type="compositionally biased region" description="Basic and acidic residues" evidence="1">
    <location>
        <begin position="14"/>
        <end position="34"/>
    </location>
</feature>
<dbReference type="Proteomes" id="UP001187415">
    <property type="component" value="Unassembled WGS sequence"/>
</dbReference>
<protein>
    <submittedName>
        <fullName evidence="2">Uncharacterized protein</fullName>
    </submittedName>
</protein>
<keyword evidence="3" id="KW-1185">Reference proteome</keyword>
<evidence type="ECO:0000256" key="1">
    <source>
        <dbReference type="SAM" id="MobiDB-lite"/>
    </source>
</evidence>
<sequence length="66" mass="7455">MDAAVIVPSPDTQQHSDRMDKLPAARAQHQDDTKAAVLRPRLPQQKQKMTNRRHNGANSRRRGSVD</sequence>
<accession>A0AA88MU24</accession>
<feature type="region of interest" description="Disordered" evidence="1">
    <location>
        <begin position="1"/>
        <end position="66"/>
    </location>
</feature>
<organism evidence="2 3">
    <name type="scientific">Channa striata</name>
    <name type="common">Snakehead murrel</name>
    <name type="synonym">Ophicephalus striatus</name>
    <dbReference type="NCBI Taxonomy" id="64152"/>
    <lineage>
        <taxon>Eukaryota</taxon>
        <taxon>Metazoa</taxon>
        <taxon>Chordata</taxon>
        <taxon>Craniata</taxon>
        <taxon>Vertebrata</taxon>
        <taxon>Euteleostomi</taxon>
        <taxon>Actinopterygii</taxon>
        <taxon>Neopterygii</taxon>
        <taxon>Teleostei</taxon>
        <taxon>Neoteleostei</taxon>
        <taxon>Acanthomorphata</taxon>
        <taxon>Anabantaria</taxon>
        <taxon>Anabantiformes</taxon>
        <taxon>Channoidei</taxon>
        <taxon>Channidae</taxon>
        <taxon>Channa</taxon>
    </lineage>
</organism>
<dbReference type="EMBL" id="JAUPFM010000008">
    <property type="protein sequence ID" value="KAK2845136.1"/>
    <property type="molecule type" value="Genomic_DNA"/>
</dbReference>
<name>A0AA88MU24_CHASR</name>
<evidence type="ECO:0000313" key="2">
    <source>
        <dbReference type="EMBL" id="KAK2845136.1"/>
    </source>
</evidence>
<comment type="caution">
    <text evidence="2">The sequence shown here is derived from an EMBL/GenBank/DDBJ whole genome shotgun (WGS) entry which is preliminary data.</text>
</comment>
<proteinExistence type="predicted"/>
<dbReference type="AlphaFoldDB" id="A0AA88MU24"/>
<evidence type="ECO:0000313" key="3">
    <source>
        <dbReference type="Proteomes" id="UP001187415"/>
    </source>
</evidence>
<feature type="compositionally biased region" description="Basic residues" evidence="1">
    <location>
        <begin position="49"/>
        <end position="66"/>
    </location>
</feature>